<evidence type="ECO:0000256" key="6">
    <source>
        <dbReference type="ARBA" id="ARBA00022989"/>
    </source>
</evidence>
<dbReference type="PANTHER" id="PTHR30574:SF1">
    <property type="entry name" value="SULPHUR TRANSPORT DOMAIN-CONTAINING PROTEIN"/>
    <property type="match status" value="1"/>
</dbReference>
<evidence type="ECO:0000256" key="8">
    <source>
        <dbReference type="SAM" id="Phobius"/>
    </source>
</evidence>
<evidence type="ECO:0000313" key="10">
    <source>
        <dbReference type="Proteomes" id="UP000243579"/>
    </source>
</evidence>
<dbReference type="AlphaFoldDB" id="A0A1V9YTX4"/>
<keyword evidence="6 8" id="KW-1133">Transmembrane helix</keyword>
<evidence type="ECO:0000256" key="1">
    <source>
        <dbReference type="ARBA" id="ARBA00004429"/>
    </source>
</evidence>
<keyword evidence="4" id="KW-0997">Cell inner membrane</keyword>
<evidence type="ECO:0000256" key="2">
    <source>
        <dbReference type="ARBA" id="ARBA00022448"/>
    </source>
</evidence>
<feature type="transmembrane region" description="Helical" evidence="8">
    <location>
        <begin position="247"/>
        <end position="268"/>
    </location>
</feature>
<keyword evidence="2" id="KW-0813">Transport</keyword>
<feature type="transmembrane region" description="Helical" evidence="8">
    <location>
        <begin position="158"/>
        <end position="177"/>
    </location>
</feature>
<dbReference type="EMBL" id="JNBR01000872">
    <property type="protein sequence ID" value="OQR89259.1"/>
    <property type="molecule type" value="Genomic_DNA"/>
</dbReference>
<dbReference type="Proteomes" id="UP000243579">
    <property type="component" value="Unassembled WGS sequence"/>
</dbReference>
<evidence type="ECO:0000256" key="5">
    <source>
        <dbReference type="ARBA" id="ARBA00022692"/>
    </source>
</evidence>
<evidence type="ECO:0000313" key="9">
    <source>
        <dbReference type="EMBL" id="OQR89259.1"/>
    </source>
</evidence>
<dbReference type="PANTHER" id="PTHR30574">
    <property type="entry name" value="INNER MEMBRANE PROTEIN YEDE"/>
    <property type="match status" value="1"/>
</dbReference>
<feature type="transmembrane region" description="Helical" evidence="8">
    <location>
        <begin position="307"/>
        <end position="330"/>
    </location>
</feature>
<comment type="subcellular location">
    <subcellularLocation>
        <location evidence="1">Cell inner membrane</location>
        <topology evidence="1">Multi-pass membrane protein</topology>
    </subcellularLocation>
</comment>
<accession>A0A1V9YTX4</accession>
<keyword evidence="10" id="KW-1185">Reference proteome</keyword>
<keyword evidence="5 8" id="KW-0812">Transmembrane</keyword>
<keyword evidence="7 8" id="KW-0472">Membrane</keyword>
<dbReference type="GO" id="GO:0005886">
    <property type="term" value="C:plasma membrane"/>
    <property type="evidence" value="ECO:0007669"/>
    <property type="project" value="UniProtKB-SubCell"/>
</dbReference>
<feature type="transmembrane region" description="Helical" evidence="8">
    <location>
        <begin position="280"/>
        <end position="301"/>
    </location>
</feature>
<protein>
    <submittedName>
        <fullName evidence="9">Uncharacterized protein</fullName>
    </submittedName>
</protein>
<gene>
    <name evidence="9" type="ORF">ACHHYP_06392</name>
</gene>
<reference evidence="9 10" key="1">
    <citation type="journal article" date="2014" name="Genome Biol. Evol.">
        <title>The secreted proteins of Achlya hypogyna and Thraustotheca clavata identify the ancestral oomycete secretome and reveal gene acquisitions by horizontal gene transfer.</title>
        <authorList>
            <person name="Misner I."/>
            <person name="Blouin N."/>
            <person name="Leonard G."/>
            <person name="Richards T.A."/>
            <person name="Lane C.E."/>
        </authorList>
    </citation>
    <scope>NUCLEOTIDE SEQUENCE [LARGE SCALE GENOMIC DNA]</scope>
    <source>
        <strain evidence="9 10">ATCC 48635</strain>
    </source>
</reference>
<sequence length="336" mass="34112">MSKPSIPPATTHLLLVGAAFGYAMNKGQVYLPVVIMNQMTFERFTMMKMFAGALGMSLVSKSIFRAVEPAEFERMQACRASSPSAAPVLVAGGLILGAGMAICGSCPGSVYVQLGAQLPSALPCLAGTAVGTAVASALRPRVAAWQELRSKVASTLPLGPASQALLGMGCMAIAAGLEFALPEPVAASTWYPSLAGIAVGCLQLPMVFLLRKSLGASAGMKILLGEAASALEGTIGKTTWLPRFTDISQAIFVLGVVAGSCAASYYSLEAAHPCPTALRSVVGGALIAFGASIAGGCTSGHGLSGSAMLMASSWIVLPSIFIGGIATAAIQRTLQL</sequence>
<comment type="caution">
    <text evidence="9">The sequence shown here is derived from an EMBL/GenBank/DDBJ whole genome shotgun (WGS) entry which is preliminary data.</text>
</comment>
<evidence type="ECO:0000256" key="3">
    <source>
        <dbReference type="ARBA" id="ARBA00022475"/>
    </source>
</evidence>
<evidence type="ECO:0000256" key="7">
    <source>
        <dbReference type="ARBA" id="ARBA00023136"/>
    </source>
</evidence>
<dbReference type="OrthoDB" id="10254418at2759"/>
<keyword evidence="3" id="KW-1003">Cell membrane</keyword>
<dbReference type="Pfam" id="PF04143">
    <property type="entry name" value="Sulf_transp"/>
    <property type="match status" value="1"/>
</dbReference>
<feature type="transmembrane region" description="Helical" evidence="8">
    <location>
        <begin position="189"/>
        <end position="210"/>
    </location>
</feature>
<dbReference type="STRING" id="1202772.A0A1V9YTX4"/>
<feature type="transmembrane region" description="Helical" evidence="8">
    <location>
        <begin position="88"/>
        <end position="112"/>
    </location>
</feature>
<evidence type="ECO:0000256" key="4">
    <source>
        <dbReference type="ARBA" id="ARBA00022519"/>
    </source>
</evidence>
<dbReference type="InterPro" id="IPR007272">
    <property type="entry name" value="Sulf_transp_TsuA/YedE"/>
</dbReference>
<proteinExistence type="predicted"/>
<feature type="transmembrane region" description="Helical" evidence="8">
    <location>
        <begin position="49"/>
        <end position="67"/>
    </location>
</feature>
<organism evidence="9 10">
    <name type="scientific">Achlya hypogyna</name>
    <name type="common">Oomycete</name>
    <name type="synonym">Protoachlya hypogyna</name>
    <dbReference type="NCBI Taxonomy" id="1202772"/>
    <lineage>
        <taxon>Eukaryota</taxon>
        <taxon>Sar</taxon>
        <taxon>Stramenopiles</taxon>
        <taxon>Oomycota</taxon>
        <taxon>Saprolegniomycetes</taxon>
        <taxon>Saprolegniales</taxon>
        <taxon>Achlyaceae</taxon>
        <taxon>Achlya</taxon>
    </lineage>
</organism>
<name>A0A1V9YTX4_ACHHY</name>